<protein>
    <submittedName>
        <fullName evidence="2">Uncharacterized protein</fullName>
    </submittedName>
</protein>
<keyword evidence="3" id="KW-1185">Reference proteome</keyword>
<evidence type="ECO:0000313" key="2">
    <source>
        <dbReference type="EMBL" id="KAK7033896.1"/>
    </source>
</evidence>
<dbReference type="AlphaFoldDB" id="A0AAW0C424"/>
<feature type="compositionally biased region" description="Acidic residues" evidence="1">
    <location>
        <begin position="373"/>
        <end position="382"/>
    </location>
</feature>
<dbReference type="InterPro" id="IPR051150">
    <property type="entry name" value="SWT21/TCAB1_mRNA_Telomere"/>
</dbReference>
<evidence type="ECO:0000313" key="3">
    <source>
        <dbReference type="Proteomes" id="UP001383192"/>
    </source>
</evidence>
<comment type="caution">
    <text evidence="2">The sequence shown here is derived from an EMBL/GenBank/DDBJ whole genome shotgun (WGS) entry which is preliminary data.</text>
</comment>
<dbReference type="PANTHER" id="PTHR13211:SF0">
    <property type="entry name" value="TELOMERASE CAJAL BODY PROTEIN 1"/>
    <property type="match status" value="1"/>
</dbReference>
<proteinExistence type="predicted"/>
<feature type="region of interest" description="Disordered" evidence="1">
    <location>
        <begin position="364"/>
        <end position="387"/>
    </location>
</feature>
<dbReference type="EMBL" id="JAYKXP010000059">
    <property type="protein sequence ID" value="KAK7033896.1"/>
    <property type="molecule type" value="Genomic_DNA"/>
</dbReference>
<dbReference type="SUPFAM" id="SSF50978">
    <property type="entry name" value="WD40 repeat-like"/>
    <property type="match status" value="1"/>
</dbReference>
<gene>
    <name evidence="2" type="ORF">VNI00_012520</name>
</gene>
<accession>A0AAW0C424</accession>
<dbReference type="InterPro" id="IPR036322">
    <property type="entry name" value="WD40_repeat_dom_sf"/>
</dbReference>
<sequence length="402" mass="44777">MSLTETTTAWVPPSFDLLKDPELVEKLEPIQDPQNFVRIAKWSAIQVSGRVDGFGSMRGFFLYDGEHRSSNTTTTEDDSQNAQLVLRQPSPIVDFLWYPTASSRDHSTFCFVSSVRESPVKLLDASNGRLRASYPIIDHRERFIAPHSLAFNLYGTRLYCGFEDAIEVFDVGQPGEGTRLPTTPSKKSKDGLKGIISALAFCPSYTSDYYAAGSLTPTDSNVALFSETQGEIPVMFLSGGPKAGITQLQFNPMQPHMIYASFRRQNVIYSWDMRGTVDMPIAIYSLPQGSEEPTNQKRRFDVDISGHWLAFGSQSGNIHFFDLNTIATDGSIPTIEPALTYKAHDDSIGCVAFRPTSAELLSVSGSRNYPSSDSEEDEDDEVVLNRSRKPVTRDRSIKLWHL</sequence>
<organism evidence="2 3">
    <name type="scientific">Paramarasmius palmivorus</name>
    <dbReference type="NCBI Taxonomy" id="297713"/>
    <lineage>
        <taxon>Eukaryota</taxon>
        <taxon>Fungi</taxon>
        <taxon>Dikarya</taxon>
        <taxon>Basidiomycota</taxon>
        <taxon>Agaricomycotina</taxon>
        <taxon>Agaricomycetes</taxon>
        <taxon>Agaricomycetidae</taxon>
        <taxon>Agaricales</taxon>
        <taxon>Marasmiineae</taxon>
        <taxon>Marasmiaceae</taxon>
        <taxon>Paramarasmius</taxon>
    </lineage>
</organism>
<dbReference type="PANTHER" id="PTHR13211">
    <property type="entry name" value="TELOMERASE CAJAL BODY PROTEIN 1"/>
    <property type="match status" value="1"/>
</dbReference>
<dbReference type="Gene3D" id="2.130.10.10">
    <property type="entry name" value="YVTN repeat-like/Quinoprotein amine dehydrogenase"/>
    <property type="match status" value="2"/>
</dbReference>
<evidence type="ECO:0000256" key="1">
    <source>
        <dbReference type="SAM" id="MobiDB-lite"/>
    </source>
</evidence>
<dbReference type="Proteomes" id="UP001383192">
    <property type="component" value="Unassembled WGS sequence"/>
</dbReference>
<name>A0AAW0C424_9AGAR</name>
<dbReference type="InterPro" id="IPR015943">
    <property type="entry name" value="WD40/YVTN_repeat-like_dom_sf"/>
</dbReference>
<reference evidence="2 3" key="1">
    <citation type="submission" date="2024-01" db="EMBL/GenBank/DDBJ databases">
        <title>A draft genome for a cacao thread blight-causing isolate of Paramarasmius palmivorus.</title>
        <authorList>
            <person name="Baruah I.K."/>
            <person name="Bukari Y."/>
            <person name="Amoako-Attah I."/>
            <person name="Meinhardt L.W."/>
            <person name="Bailey B.A."/>
            <person name="Cohen S.P."/>
        </authorList>
    </citation>
    <scope>NUCLEOTIDE SEQUENCE [LARGE SCALE GENOMIC DNA]</scope>
    <source>
        <strain evidence="2 3">GH-12</strain>
    </source>
</reference>